<keyword evidence="4" id="KW-0479">Metal-binding</keyword>
<dbReference type="GO" id="GO:0006508">
    <property type="term" value="P:proteolysis"/>
    <property type="evidence" value="ECO:0007669"/>
    <property type="project" value="UniProtKB-KW"/>
</dbReference>
<keyword evidence="5 6" id="KW-0378">Hydrolase</keyword>
<evidence type="ECO:0000313" key="6">
    <source>
        <dbReference type="EMBL" id="CEG11275.1"/>
    </source>
</evidence>
<dbReference type="PANTHER" id="PTHR32481:SF0">
    <property type="entry name" value="AMINOPEPTIDASE YPDE-RELATED"/>
    <property type="match status" value="1"/>
</dbReference>
<sequence length="345" mass="37497">MELLKNLCLAGGISGKEGEAADIVKAEMKKFCDDVSTDSFGNVIGRKGKGEKKILIAAHVDEIGLMVKYISKEGFINFVKVGGIDDRVLFGQRVIIKGRNGDVFGIIGSKPPHLQKDEEKKKVVEHTDLFIDIGCESKEEAETKVEITDAIIFEPNFGNLNKDLYYGKAIDNRVGCYAMLKIMEKINAKNLNAEIYGAATAQEEVGLKGAKTVSFKINPDYAIAIDTTIAGGTPQIKETESSLNVGKGVAITLIEASGRGVIVSDKIKKIFIESAKENKIPYQIDVLEGGMTDGAIIYMNREGIPTGVLSIPTRYIHSPTGVFSMKDVEATIDLCVKGIEKLCRE</sequence>
<gene>
    <name evidence="6" type="ORF">MSIBF_A1360005</name>
</gene>
<accession>A0A098E8G3</accession>
<name>A0A098E8G3_9ZZZZ</name>
<proteinExistence type="inferred from homology"/>
<protein>
    <submittedName>
        <fullName evidence="6">Putative enzyme</fullName>
        <ecNumber evidence="6">3.4.11.-</ecNumber>
    </submittedName>
</protein>
<evidence type="ECO:0000256" key="4">
    <source>
        <dbReference type="ARBA" id="ARBA00022723"/>
    </source>
</evidence>
<dbReference type="AlphaFoldDB" id="A0A098E8G3"/>
<evidence type="ECO:0000256" key="1">
    <source>
        <dbReference type="ARBA" id="ARBA00006272"/>
    </source>
</evidence>
<dbReference type="PANTHER" id="PTHR32481">
    <property type="entry name" value="AMINOPEPTIDASE"/>
    <property type="match status" value="1"/>
</dbReference>
<dbReference type="SUPFAM" id="SSF53187">
    <property type="entry name" value="Zn-dependent exopeptidases"/>
    <property type="match status" value="1"/>
</dbReference>
<dbReference type="Gene3D" id="3.40.630.10">
    <property type="entry name" value="Zn peptidases"/>
    <property type="match status" value="1"/>
</dbReference>
<evidence type="ECO:0000256" key="5">
    <source>
        <dbReference type="ARBA" id="ARBA00022801"/>
    </source>
</evidence>
<keyword evidence="3" id="KW-0645">Protease</keyword>
<dbReference type="GO" id="GO:0004177">
    <property type="term" value="F:aminopeptidase activity"/>
    <property type="evidence" value="ECO:0007669"/>
    <property type="project" value="UniProtKB-KW"/>
</dbReference>
<dbReference type="PIRSF" id="PIRSF001123">
    <property type="entry name" value="PepA_GA"/>
    <property type="match status" value="1"/>
</dbReference>
<dbReference type="Pfam" id="PF05343">
    <property type="entry name" value="Peptidase_M42"/>
    <property type="match status" value="1"/>
</dbReference>
<reference evidence="6" key="1">
    <citation type="submission" date="2014-09" db="EMBL/GenBank/DDBJ databases">
        <authorList>
            <person name="Probst J Alexander"/>
        </authorList>
    </citation>
    <scope>NUCLEOTIDE SEQUENCE</scope>
</reference>
<evidence type="ECO:0000256" key="3">
    <source>
        <dbReference type="ARBA" id="ARBA00022670"/>
    </source>
</evidence>
<keyword evidence="2 6" id="KW-0031">Aminopeptidase</keyword>
<dbReference type="CDD" id="cd05656">
    <property type="entry name" value="M42_Frv"/>
    <property type="match status" value="1"/>
</dbReference>
<dbReference type="Gene3D" id="2.40.30.40">
    <property type="entry name" value="Peptidase M42, domain 2"/>
    <property type="match status" value="1"/>
</dbReference>
<dbReference type="GO" id="GO:0046872">
    <property type="term" value="F:metal ion binding"/>
    <property type="evidence" value="ECO:0007669"/>
    <property type="project" value="UniProtKB-KW"/>
</dbReference>
<evidence type="ECO:0000256" key="2">
    <source>
        <dbReference type="ARBA" id="ARBA00022438"/>
    </source>
</evidence>
<comment type="similarity">
    <text evidence="1">Belongs to the peptidase M42 family.</text>
</comment>
<dbReference type="EC" id="3.4.11.-" evidence="6"/>
<dbReference type="InterPro" id="IPR051464">
    <property type="entry name" value="Peptidase_M42_aminopept"/>
</dbReference>
<dbReference type="SUPFAM" id="SSF101821">
    <property type="entry name" value="Aminopeptidase/glucanase lid domain"/>
    <property type="match status" value="1"/>
</dbReference>
<dbReference type="EMBL" id="CCXY01000042">
    <property type="protein sequence ID" value="CEG11275.1"/>
    <property type="molecule type" value="Genomic_DNA"/>
</dbReference>
<organism evidence="6">
    <name type="scientific">groundwater metagenome</name>
    <dbReference type="NCBI Taxonomy" id="717931"/>
    <lineage>
        <taxon>unclassified sequences</taxon>
        <taxon>metagenomes</taxon>
        <taxon>ecological metagenomes</taxon>
    </lineage>
</organism>
<dbReference type="InterPro" id="IPR008007">
    <property type="entry name" value="Peptidase_M42"/>
</dbReference>
<dbReference type="InterPro" id="IPR023367">
    <property type="entry name" value="Peptidase_M42_dom2"/>
</dbReference>